<dbReference type="Pfam" id="PF13424">
    <property type="entry name" value="TPR_12"/>
    <property type="match status" value="1"/>
</dbReference>
<keyword evidence="3" id="KW-1185">Reference proteome</keyword>
<dbReference type="Pfam" id="PF25000">
    <property type="entry name" value="DUF7779"/>
    <property type="match status" value="1"/>
</dbReference>
<dbReference type="SMART" id="SM00028">
    <property type="entry name" value="TPR"/>
    <property type="match status" value="4"/>
</dbReference>
<evidence type="ECO:0000313" key="3">
    <source>
        <dbReference type="Proteomes" id="UP000750711"/>
    </source>
</evidence>
<dbReference type="InterPro" id="IPR019734">
    <property type="entry name" value="TPR_rpt"/>
</dbReference>
<name>A0A9P8RNU4_9PEZI</name>
<reference evidence="2" key="1">
    <citation type="submission" date="2021-03" db="EMBL/GenBank/DDBJ databases">
        <title>Comparative genomics and phylogenomic investigation of the class Geoglossomycetes provide insights into ecological specialization and systematics.</title>
        <authorList>
            <person name="Melie T."/>
            <person name="Pirro S."/>
            <person name="Miller A.N."/>
            <person name="Quandt A."/>
        </authorList>
    </citation>
    <scope>NUCLEOTIDE SEQUENCE</scope>
    <source>
        <strain evidence="2">CAQ_001_2017</strain>
    </source>
</reference>
<evidence type="ECO:0000259" key="1">
    <source>
        <dbReference type="Pfam" id="PF25000"/>
    </source>
</evidence>
<organism evidence="2 3">
    <name type="scientific">Trichoglossum hirsutum</name>
    <dbReference type="NCBI Taxonomy" id="265104"/>
    <lineage>
        <taxon>Eukaryota</taxon>
        <taxon>Fungi</taxon>
        <taxon>Dikarya</taxon>
        <taxon>Ascomycota</taxon>
        <taxon>Pezizomycotina</taxon>
        <taxon>Geoglossomycetes</taxon>
        <taxon>Geoglossales</taxon>
        <taxon>Geoglossaceae</taxon>
        <taxon>Trichoglossum</taxon>
    </lineage>
</organism>
<protein>
    <recommendedName>
        <fullName evidence="1">DUF7779 domain-containing protein</fullName>
    </recommendedName>
</protein>
<dbReference type="PANTHER" id="PTHR35205">
    <property type="entry name" value="NB-ARC AND TPR DOMAIN PROTEIN"/>
    <property type="match status" value="1"/>
</dbReference>
<sequence>MDRLEVDLHSNSIVVVPGVWIEHSSDRFSGCSWIKPLVTSTTNDTRVFLFTYQLEIDGSSLWDQLLGQSAALIKGLDQSRAKPGVRATQTMKPFIEAALTLSFRSRQSYEDVTSGIIFLGSPHLASVSAEGWDNVKLIMKANRKDISKRNMTDDEMDTIVAACRQFEDLHLTVPILSVYELQETKVRENFFHALRPRSKPAIVDTTEHTPGTEGSGEDALHARGETQQDTGNDTGQQLSESVQLPFSHTASISRNLGFYGRADVLDKIDDAFCLKRPPVADEVQLRDHEDNSCRPKSYVLCGMGGIGKTETAIEYLYSRRNQFDAVFWIYADTTRKLGAQFVTIAKELGKEAASDGPGCILVTGRYPYIRENIYCLGDGIDLEPLSPEVGGDMLRKLSEHEQEVDAVNTSIRIVKFLGGLPLAISQMSAIIRRKHLTLRDFEDWYREDSKDLNDLQVSGMQSNYQHTVGTAWAAEQLSAPAFTLLNVLSVLDPDRIPEELLMDGAKEVELPDYPTKKNEYFNARAELIHAALVTRNMAANELRIHRLVQDVVRQRMEESELRAVYASVAFLLSVVWPYVCGTDPTRNQLWRIPIAEKYTPHVCRLEALFGSDIREGKYDGTATSGYIFCSYAWYISERGLPDQTEIFASLAQRILGRAVDKGGGDEERITHWLGEAHHNLSLAAVLTGSSDGMHDANIWLNILLDRIKRFSPPSEELSLATAYNQIGICHINKDEVEDAMKSWKQSLAAYRSVESPPNFSGTWPAISLALLYALQGRPEEGEKVLVPSLEEHERILGKDDTTTTESGHIWRAMGNIRNAQQRYGEALKYHERAVENMKVTLGEKHYFTGDCFYSLGVDWIRQGGDEKARGNLDAAIEAFTSATHREAQAARAIWKKGCLLKATGDRLESERLFRKAMEIRHDLVPDDDRQVEELHNKDWADLIFYWSR</sequence>
<proteinExistence type="predicted"/>
<dbReference type="InterPro" id="IPR027417">
    <property type="entry name" value="P-loop_NTPase"/>
</dbReference>
<dbReference type="EMBL" id="JAGHQM010000739">
    <property type="protein sequence ID" value="KAH0558784.1"/>
    <property type="molecule type" value="Genomic_DNA"/>
</dbReference>
<dbReference type="InterPro" id="IPR056681">
    <property type="entry name" value="DUF7779"/>
</dbReference>
<dbReference type="PANTHER" id="PTHR35205:SF1">
    <property type="entry name" value="ZU5 DOMAIN-CONTAINING PROTEIN"/>
    <property type="match status" value="1"/>
</dbReference>
<dbReference type="Gene3D" id="3.40.50.300">
    <property type="entry name" value="P-loop containing nucleotide triphosphate hydrolases"/>
    <property type="match status" value="1"/>
</dbReference>
<dbReference type="Proteomes" id="UP000750711">
    <property type="component" value="Unassembled WGS sequence"/>
</dbReference>
<accession>A0A9P8RNU4</accession>
<dbReference type="AlphaFoldDB" id="A0A9P8RNU4"/>
<gene>
    <name evidence="2" type="ORF">GP486_004574</name>
</gene>
<dbReference type="SUPFAM" id="SSF52540">
    <property type="entry name" value="P-loop containing nucleoside triphosphate hydrolases"/>
    <property type="match status" value="1"/>
</dbReference>
<dbReference type="InterPro" id="IPR011990">
    <property type="entry name" value="TPR-like_helical_dom_sf"/>
</dbReference>
<evidence type="ECO:0000313" key="2">
    <source>
        <dbReference type="EMBL" id="KAH0558784.1"/>
    </source>
</evidence>
<dbReference type="Gene3D" id="1.25.40.10">
    <property type="entry name" value="Tetratricopeptide repeat domain"/>
    <property type="match status" value="1"/>
</dbReference>
<comment type="caution">
    <text evidence="2">The sequence shown here is derived from an EMBL/GenBank/DDBJ whole genome shotgun (WGS) entry which is preliminary data.</text>
</comment>
<feature type="domain" description="DUF7779" evidence="1">
    <location>
        <begin position="472"/>
        <end position="560"/>
    </location>
</feature>
<dbReference type="SUPFAM" id="SSF48452">
    <property type="entry name" value="TPR-like"/>
    <property type="match status" value="1"/>
</dbReference>